<name>A0AAV9NTY7_9EURO</name>
<dbReference type="SUPFAM" id="SSF52540">
    <property type="entry name" value="P-loop containing nucleoside triphosphate hydrolases"/>
    <property type="match status" value="1"/>
</dbReference>
<dbReference type="Pfam" id="PF24564">
    <property type="entry name" value="DUF7605"/>
    <property type="match status" value="1"/>
</dbReference>
<evidence type="ECO:0000313" key="2">
    <source>
        <dbReference type="EMBL" id="KAK5064383.1"/>
    </source>
</evidence>
<keyword evidence="3" id="KW-1185">Reference proteome</keyword>
<dbReference type="Proteomes" id="UP001358417">
    <property type="component" value="Unassembled WGS sequence"/>
</dbReference>
<protein>
    <recommendedName>
        <fullName evidence="1">DUF7605 domain-containing protein</fullName>
    </recommendedName>
</protein>
<feature type="domain" description="DUF7605" evidence="1">
    <location>
        <begin position="536"/>
        <end position="708"/>
    </location>
</feature>
<dbReference type="InterPro" id="IPR056024">
    <property type="entry name" value="DUF7605"/>
</dbReference>
<dbReference type="PANTHER" id="PTHR36681">
    <property type="entry name" value="NUCLEAR GTPASE, GERMINAL CENTER-ASSOCIATED, TANDEM DUPLICATE 3"/>
    <property type="match status" value="1"/>
</dbReference>
<dbReference type="Gene3D" id="3.40.50.300">
    <property type="entry name" value="P-loop containing nucleotide triphosphate hydrolases"/>
    <property type="match status" value="1"/>
</dbReference>
<evidence type="ECO:0000259" key="1">
    <source>
        <dbReference type="Pfam" id="PF24564"/>
    </source>
</evidence>
<sequence>MAEVPVKSEEDESLTMVNSEDPWNDPCFLSAQKVEVDILRQIEVAIERLPSNTKKGLWKKKLAKAQSHNHRTLRKRVALIGMSGHGKSSVLGETLGDSGVARTSGIGRAVTYTAQEYVQRRTGQTQKYTLVCSFLTRQERKSRMETLLEDWRRIEVEGISPSDREFTVMKDNEKTALATIRAALKNVRGFDLRKLEYGKNGITQEAAVEQLHQWVDEMPLPNGATEGGRYEQTFTDAKVLQKSIHDFQRTGLWPFIASSRIFLDSGVLKDGLILVDLPGCFDSNHIRATVADAYLPRAQEVWIVANISRAADSPVIENLAERYFRETEGVGDLHRPAVNIICTFAGDIPDDIDWEDEEFADEETSRAIRKAEEYCEMAEDQSPQGYEQAKYDRRILKMKARNSFVTREIEGTWSSVFASGKSPLKVFCVDNKLHREDSKREKTDSGIPELRKYASGIMSQILFKNAMDSLCVETPALIRSVETYIDVLKHPPAVSQAEIAIGSVEIEEAHIHWEQWEKTVSEACHHITQSAKAKRKTIIASASVHLDDWETLAWQTLGAFFRRGGAYRIPKTKVQVSWSAQLMGCILTVVKSLWRRLDRQAVSAWDLLISSIMDRFKIHESKYGSGEGPETMLRLLESRKNYLKSLLNAERAEFKKNMLEVKLKAVTSDTQSYMFSVMQPVFRESASDRGVGVKARSIQRLKTIIESGDFLTDYADTVDDACDDLISATKRGFDKVIAEVAGDINADLEPVIAAELSDSFSRQQHSIISELDEHMFNIALKESQMNANIEKAKAMAERVWGLEANLDLDAATSSDGE</sequence>
<evidence type="ECO:0000313" key="3">
    <source>
        <dbReference type="Proteomes" id="UP001358417"/>
    </source>
</evidence>
<comment type="caution">
    <text evidence="2">The sequence shown here is derived from an EMBL/GenBank/DDBJ whole genome shotgun (WGS) entry which is preliminary data.</text>
</comment>
<reference evidence="2 3" key="1">
    <citation type="submission" date="2023-08" db="EMBL/GenBank/DDBJ databases">
        <title>Black Yeasts Isolated from many extreme environments.</title>
        <authorList>
            <person name="Coleine C."/>
            <person name="Stajich J.E."/>
            <person name="Selbmann L."/>
        </authorList>
    </citation>
    <scope>NUCLEOTIDE SEQUENCE [LARGE SCALE GENOMIC DNA]</scope>
    <source>
        <strain evidence="2 3">CCFEE 5792</strain>
    </source>
</reference>
<dbReference type="EMBL" id="JAVRRD010000001">
    <property type="protein sequence ID" value="KAK5064383.1"/>
    <property type="molecule type" value="Genomic_DNA"/>
</dbReference>
<accession>A0AAV9NTY7</accession>
<organism evidence="2 3">
    <name type="scientific">Exophiala bonariae</name>
    <dbReference type="NCBI Taxonomy" id="1690606"/>
    <lineage>
        <taxon>Eukaryota</taxon>
        <taxon>Fungi</taxon>
        <taxon>Dikarya</taxon>
        <taxon>Ascomycota</taxon>
        <taxon>Pezizomycotina</taxon>
        <taxon>Eurotiomycetes</taxon>
        <taxon>Chaetothyriomycetidae</taxon>
        <taxon>Chaetothyriales</taxon>
        <taxon>Herpotrichiellaceae</taxon>
        <taxon>Exophiala</taxon>
    </lineage>
</organism>
<dbReference type="RefSeq" id="XP_064711707.1">
    <property type="nucleotide sequence ID" value="XM_064843847.1"/>
</dbReference>
<dbReference type="PANTHER" id="PTHR36681:SF3">
    <property type="entry name" value="NUCLEAR GTPASE, GERMINAL CENTER-ASSOCIATED, TANDEM DUPLICATE 3"/>
    <property type="match status" value="1"/>
</dbReference>
<proteinExistence type="predicted"/>
<gene>
    <name evidence="2" type="ORF">LTR84_000216</name>
</gene>
<dbReference type="AlphaFoldDB" id="A0AAV9NTY7"/>
<dbReference type="InterPro" id="IPR027417">
    <property type="entry name" value="P-loop_NTPase"/>
</dbReference>
<dbReference type="GeneID" id="89968438"/>